<evidence type="ECO:0000313" key="1">
    <source>
        <dbReference type="EMBL" id="KAJ8119356.1"/>
    </source>
</evidence>
<proteinExistence type="predicted"/>
<gene>
    <name evidence="1" type="ORF">ONZ43_g3675</name>
</gene>
<sequence>MAETKETKKGLDDEHFDESLLDPRLRSDSEEAPPGQASALASALTPALLRKELCDRMREDYSETKLPDSAYTSLDFFLASPGIWNENERSWLIGLQTGIGLGIAGAREAILNEMQWDNTVFGRPIQSSPSDPDPHQIRMQIGQSCLIGFDRRVAYRSANHFLRNCRELADTVVQGGLIACLPEVGYPLAGTSMFFSDEDVARCYENYPLLDEAIALTVAQSQLNLGEEKNSGVEQLTSPTASSMGDGPTIAGVDITQIDGASALVANTARHEHEDKGEKMSSNKPKTKRRA</sequence>
<protein>
    <submittedName>
        <fullName evidence="1">Uncharacterized protein</fullName>
    </submittedName>
</protein>
<name>A0ACC2IW18_9PEZI</name>
<evidence type="ECO:0000313" key="2">
    <source>
        <dbReference type="Proteomes" id="UP001153334"/>
    </source>
</evidence>
<reference evidence="1" key="1">
    <citation type="submission" date="2022-11" db="EMBL/GenBank/DDBJ databases">
        <title>Genome Sequence of Nemania bipapillata.</title>
        <authorList>
            <person name="Buettner E."/>
        </authorList>
    </citation>
    <scope>NUCLEOTIDE SEQUENCE</scope>
    <source>
        <strain evidence="1">CP14</strain>
    </source>
</reference>
<dbReference type="Proteomes" id="UP001153334">
    <property type="component" value="Unassembled WGS sequence"/>
</dbReference>
<keyword evidence="2" id="KW-1185">Reference proteome</keyword>
<comment type="caution">
    <text evidence="1">The sequence shown here is derived from an EMBL/GenBank/DDBJ whole genome shotgun (WGS) entry which is preliminary data.</text>
</comment>
<dbReference type="EMBL" id="JAPESX010000886">
    <property type="protein sequence ID" value="KAJ8119356.1"/>
    <property type="molecule type" value="Genomic_DNA"/>
</dbReference>
<organism evidence="1 2">
    <name type="scientific">Nemania bipapillata</name>
    <dbReference type="NCBI Taxonomy" id="110536"/>
    <lineage>
        <taxon>Eukaryota</taxon>
        <taxon>Fungi</taxon>
        <taxon>Dikarya</taxon>
        <taxon>Ascomycota</taxon>
        <taxon>Pezizomycotina</taxon>
        <taxon>Sordariomycetes</taxon>
        <taxon>Xylariomycetidae</taxon>
        <taxon>Xylariales</taxon>
        <taxon>Xylariaceae</taxon>
        <taxon>Nemania</taxon>
    </lineage>
</organism>
<accession>A0ACC2IW18</accession>